<dbReference type="Gene3D" id="1.20.1050.10">
    <property type="match status" value="1"/>
</dbReference>
<dbReference type="PROSITE" id="PS50404">
    <property type="entry name" value="GST_NTER"/>
    <property type="match status" value="1"/>
</dbReference>
<dbReference type="FunFam" id="1.20.1050.10:FF:000007">
    <property type="entry name" value="Glutathione S-transferase 1-1"/>
    <property type="match status" value="1"/>
</dbReference>
<evidence type="ECO:0000256" key="1">
    <source>
        <dbReference type="ARBA" id="ARBA00011738"/>
    </source>
</evidence>
<dbReference type="Pfam" id="PF00043">
    <property type="entry name" value="GST_C"/>
    <property type="match status" value="1"/>
</dbReference>
<dbReference type="InterPro" id="IPR040079">
    <property type="entry name" value="Glutathione_S-Trfase"/>
</dbReference>
<proteinExistence type="predicted"/>
<dbReference type="EMBL" id="CARXXK010000005">
    <property type="protein sequence ID" value="CAI6367778.1"/>
    <property type="molecule type" value="Genomic_DNA"/>
</dbReference>
<evidence type="ECO:0000313" key="5">
    <source>
        <dbReference type="Proteomes" id="UP001160148"/>
    </source>
</evidence>
<comment type="caution">
    <text evidence="4">The sequence shown here is derived from an EMBL/GenBank/DDBJ whole genome shotgun (WGS) entry which is preliminary data.</text>
</comment>
<dbReference type="Gene3D" id="3.40.30.10">
    <property type="entry name" value="Glutaredoxin"/>
    <property type="match status" value="1"/>
</dbReference>
<dbReference type="SUPFAM" id="SSF52833">
    <property type="entry name" value="Thioredoxin-like"/>
    <property type="match status" value="1"/>
</dbReference>
<dbReference type="CDD" id="cd03177">
    <property type="entry name" value="GST_C_Delta_Epsilon"/>
    <property type="match status" value="1"/>
</dbReference>
<dbReference type="GO" id="GO:0006749">
    <property type="term" value="P:glutathione metabolic process"/>
    <property type="evidence" value="ECO:0007669"/>
    <property type="project" value="TreeGrafter"/>
</dbReference>
<reference evidence="4 5" key="1">
    <citation type="submission" date="2023-01" db="EMBL/GenBank/DDBJ databases">
        <authorList>
            <person name="Whitehead M."/>
        </authorList>
    </citation>
    <scope>NUCLEOTIDE SEQUENCE [LARGE SCALE GENOMIC DNA]</scope>
</reference>
<dbReference type="Proteomes" id="UP001160148">
    <property type="component" value="Unassembled WGS sequence"/>
</dbReference>
<feature type="domain" description="GST N-terminal" evidence="2">
    <location>
        <begin position="1"/>
        <end position="45"/>
    </location>
</feature>
<evidence type="ECO:0000259" key="3">
    <source>
        <dbReference type="PROSITE" id="PS50405"/>
    </source>
</evidence>
<accession>A0AAV0XHT8</accession>
<dbReference type="SFLD" id="SFLDS00019">
    <property type="entry name" value="Glutathione_Transferase_(cytos"/>
    <property type="match status" value="1"/>
</dbReference>
<keyword evidence="5" id="KW-1185">Reference proteome</keyword>
<protein>
    <submittedName>
        <fullName evidence="4">Uncharacterized protein</fullName>
    </submittedName>
</protein>
<dbReference type="InterPro" id="IPR036249">
    <property type="entry name" value="Thioredoxin-like_sf"/>
</dbReference>
<dbReference type="GO" id="GO:0004364">
    <property type="term" value="F:glutathione transferase activity"/>
    <property type="evidence" value="ECO:0007669"/>
    <property type="project" value="TreeGrafter"/>
</dbReference>
<feature type="domain" description="GST C-terminal" evidence="3">
    <location>
        <begin position="52"/>
        <end position="176"/>
    </location>
</feature>
<dbReference type="Pfam" id="PF13417">
    <property type="entry name" value="GST_N_3"/>
    <property type="match status" value="1"/>
</dbReference>
<dbReference type="SUPFAM" id="SSF47616">
    <property type="entry name" value="GST C-terminal domain-like"/>
    <property type="match status" value="1"/>
</dbReference>
<comment type="subunit">
    <text evidence="1">Homodimer.</text>
</comment>
<gene>
    <name evidence="4" type="ORF">MEUPH1_LOCUS22210</name>
</gene>
<sequence>MFNIIVVILQKNSLVTVPVIQDGDFVLPGSHAIIVYLVREYGGEDNPLYPNEPKIQAQVNQRLFFDSGIFYPAFKNQYNPYIYHTIEKTKETEDKMHESLMFLENVLKESTWTAGDSMTVADFSLVASISTLQVLGVDLEMYDFINEWFIRCSKIMCEYERANQVGIDLTRTLLKYSREASEDLNDIYSL</sequence>
<dbReference type="InterPro" id="IPR004045">
    <property type="entry name" value="Glutathione_S-Trfase_N"/>
</dbReference>
<organism evidence="4 5">
    <name type="scientific">Macrosiphum euphorbiae</name>
    <name type="common">potato aphid</name>
    <dbReference type="NCBI Taxonomy" id="13131"/>
    <lineage>
        <taxon>Eukaryota</taxon>
        <taxon>Metazoa</taxon>
        <taxon>Ecdysozoa</taxon>
        <taxon>Arthropoda</taxon>
        <taxon>Hexapoda</taxon>
        <taxon>Insecta</taxon>
        <taxon>Pterygota</taxon>
        <taxon>Neoptera</taxon>
        <taxon>Paraneoptera</taxon>
        <taxon>Hemiptera</taxon>
        <taxon>Sternorrhyncha</taxon>
        <taxon>Aphidomorpha</taxon>
        <taxon>Aphidoidea</taxon>
        <taxon>Aphididae</taxon>
        <taxon>Macrosiphini</taxon>
        <taxon>Macrosiphum</taxon>
    </lineage>
</organism>
<dbReference type="PANTHER" id="PTHR43969:SF9">
    <property type="entry name" value="GLUTATHIONE S TRANSFERASE D10, ISOFORM A-RELATED"/>
    <property type="match status" value="1"/>
</dbReference>
<dbReference type="InterPro" id="IPR004046">
    <property type="entry name" value="GST_C"/>
</dbReference>
<dbReference type="InterPro" id="IPR036282">
    <property type="entry name" value="Glutathione-S-Trfase_C_sf"/>
</dbReference>
<dbReference type="InterPro" id="IPR010987">
    <property type="entry name" value="Glutathione-S-Trfase_C-like"/>
</dbReference>
<evidence type="ECO:0000259" key="2">
    <source>
        <dbReference type="PROSITE" id="PS50404"/>
    </source>
</evidence>
<dbReference type="PANTHER" id="PTHR43969">
    <property type="entry name" value="GLUTATHIONE S TRANSFERASE D10, ISOFORM A-RELATED"/>
    <property type="match status" value="1"/>
</dbReference>
<dbReference type="PROSITE" id="PS50405">
    <property type="entry name" value="GST_CTER"/>
    <property type="match status" value="1"/>
</dbReference>
<evidence type="ECO:0000313" key="4">
    <source>
        <dbReference type="EMBL" id="CAI6367778.1"/>
    </source>
</evidence>
<name>A0AAV0XHT8_9HEMI</name>
<dbReference type="AlphaFoldDB" id="A0AAV0XHT8"/>